<protein>
    <recommendedName>
        <fullName evidence="1">DNA ligase (ATP)</fullName>
        <ecNumber evidence="1">6.5.1.1</ecNumber>
    </recommendedName>
</protein>
<evidence type="ECO:0000256" key="4">
    <source>
        <dbReference type="ARBA" id="ARBA00022705"/>
    </source>
</evidence>
<dbReference type="Pfam" id="PF04679">
    <property type="entry name" value="DNA_ligase_A_C"/>
    <property type="match status" value="1"/>
</dbReference>
<keyword evidence="5" id="KW-0479">Metal-binding</keyword>
<dbReference type="Gene3D" id="3.30.470.30">
    <property type="entry name" value="DNA ligase/mRNA capping enzyme"/>
    <property type="match status" value="1"/>
</dbReference>
<dbReference type="CDD" id="cd07972">
    <property type="entry name" value="OBF_DNA_ligase_Arch_LigB"/>
    <property type="match status" value="1"/>
</dbReference>
<organism evidence="15 16">
    <name type="scientific">Marinimicrococcus flavescens</name>
    <dbReference type="NCBI Taxonomy" id="3031815"/>
    <lineage>
        <taxon>Bacteria</taxon>
        <taxon>Pseudomonadati</taxon>
        <taxon>Pseudomonadota</taxon>
        <taxon>Alphaproteobacteria</taxon>
        <taxon>Geminicoccales</taxon>
        <taxon>Geminicoccaceae</taxon>
        <taxon>Marinimicrococcus</taxon>
    </lineage>
</organism>
<name>A0AAP3XQI9_9PROT</name>
<dbReference type="EC" id="6.5.1.1" evidence="1"/>
<evidence type="ECO:0000313" key="15">
    <source>
        <dbReference type="EMBL" id="MDF1586201.1"/>
    </source>
</evidence>
<dbReference type="PANTHER" id="PTHR45674">
    <property type="entry name" value="DNA LIGASE 1/3 FAMILY MEMBER"/>
    <property type="match status" value="1"/>
</dbReference>
<dbReference type="GO" id="GO:0046872">
    <property type="term" value="F:metal ion binding"/>
    <property type="evidence" value="ECO:0007669"/>
    <property type="project" value="UniProtKB-KW"/>
</dbReference>
<evidence type="ECO:0000256" key="5">
    <source>
        <dbReference type="ARBA" id="ARBA00022723"/>
    </source>
</evidence>
<dbReference type="CDD" id="cd07897">
    <property type="entry name" value="Adenylation_DNA_ligase_Bac1"/>
    <property type="match status" value="1"/>
</dbReference>
<dbReference type="PROSITE" id="PS50160">
    <property type="entry name" value="DNA_LIGASE_A3"/>
    <property type="match status" value="1"/>
</dbReference>
<keyword evidence="9" id="KW-0460">Magnesium</keyword>
<dbReference type="Gene3D" id="1.10.3260.10">
    <property type="entry name" value="DNA ligase, ATP-dependent, N-terminal domain"/>
    <property type="match status" value="1"/>
</dbReference>
<evidence type="ECO:0000256" key="10">
    <source>
        <dbReference type="ARBA" id="ARBA00023172"/>
    </source>
</evidence>
<evidence type="ECO:0000313" key="16">
    <source>
        <dbReference type="Proteomes" id="UP001301140"/>
    </source>
</evidence>
<dbReference type="Pfam" id="PF01068">
    <property type="entry name" value="DNA_ligase_A_M"/>
    <property type="match status" value="1"/>
</dbReference>
<dbReference type="GO" id="GO:0006310">
    <property type="term" value="P:DNA recombination"/>
    <property type="evidence" value="ECO:0007669"/>
    <property type="project" value="UniProtKB-KW"/>
</dbReference>
<reference evidence="15 16" key="1">
    <citation type="submission" date="2023-03" db="EMBL/GenBank/DDBJ databases">
        <title>YIM 152171 draft genome.</title>
        <authorList>
            <person name="Yang Z."/>
        </authorList>
    </citation>
    <scope>NUCLEOTIDE SEQUENCE [LARGE SCALE GENOMIC DNA]</scope>
    <source>
        <strain evidence="15 16">YIM 152171</strain>
    </source>
</reference>
<keyword evidence="2 15" id="KW-0436">Ligase</keyword>
<dbReference type="GO" id="GO:0051301">
    <property type="term" value="P:cell division"/>
    <property type="evidence" value="ECO:0007669"/>
    <property type="project" value="UniProtKB-KW"/>
</dbReference>
<comment type="catalytic activity">
    <reaction evidence="13">
        <text>ATP + (deoxyribonucleotide)n-3'-hydroxyl + 5'-phospho-(deoxyribonucleotide)m = (deoxyribonucleotide)n+m + AMP + diphosphate.</text>
        <dbReference type="EC" id="6.5.1.1"/>
    </reaction>
</comment>
<dbReference type="SUPFAM" id="SSF56091">
    <property type="entry name" value="DNA ligase/mRNA capping enzyme, catalytic domain"/>
    <property type="match status" value="1"/>
</dbReference>
<dbReference type="SUPFAM" id="SSF50249">
    <property type="entry name" value="Nucleic acid-binding proteins"/>
    <property type="match status" value="1"/>
</dbReference>
<dbReference type="InterPro" id="IPR026333">
    <property type="entry name" value="ATP_dep_DNA_lig_pp_1105_fam"/>
</dbReference>
<evidence type="ECO:0000256" key="9">
    <source>
        <dbReference type="ARBA" id="ARBA00022842"/>
    </source>
</evidence>
<sequence length="530" mass="59511">MKPFALLLERLLYTPQRNAKLALLADYFAHVPDPDRGWGLAALTGSLAFRHARPGLVRELALRRADPVLFAWSYDFVGDLAETAALLWPEPQRHGAWPRLEEVVGGLAEGSRADLPDLLAGWLDRLDASGRWALLKLVTGGLRVGVSARLARLALAAHGGREAAEIEELWHGLEPPYRPLFAWLEGKAPPPSTGDLPVFRPLMLANPLEEADLARLAEDPEGLDAWQVEWKWDGIRIQIVAAPGGVRLYSRGGDDISGAFPEILGAVRFEGVLDGELLVQREDAPASFNDLQQRLNRKSVTPRMLADYPGLVRLYDILFDGPEDLRPLPLAERRARLEAFLERERPARMDLSPLVTATSLEALDRLRREARGMAMEGLMLKRRDSAYLAGRPKGPWWKWKRDPHTLDLVLMYAQRGHGRRSSFYSDFTFGAWQEGPRGPGLVPVGKAYSGYTDAELMALDRWIRSHTVRRFGPVREVEPALVLEIAFDSLHRSPRHKSGLAMRFPRVHRIRWDKPAAEAERLEVLEAMVS</sequence>
<dbReference type="NCBIfam" id="TIGR04120">
    <property type="entry name" value="DNA_lig_bact"/>
    <property type="match status" value="1"/>
</dbReference>
<dbReference type="Proteomes" id="UP001301140">
    <property type="component" value="Unassembled WGS sequence"/>
</dbReference>
<dbReference type="GO" id="GO:0003677">
    <property type="term" value="F:DNA binding"/>
    <property type="evidence" value="ECO:0007669"/>
    <property type="project" value="InterPro"/>
</dbReference>
<dbReference type="PANTHER" id="PTHR45674:SF13">
    <property type="entry name" value="DNA LIGASE-RELATED"/>
    <property type="match status" value="1"/>
</dbReference>
<dbReference type="GO" id="GO:0006281">
    <property type="term" value="P:DNA repair"/>
    <property type="evidence" value="ECO:0007669"/>
    <property type="project" value="UniProtKB-KW"/>
</dbReference>
<keyword evidence="10" id="KW-0233">DNA recombination</keyword>
<evidence type="ECO:0000256" key="1">
    <source>
        <dbReference type="ARBA" id="ARBA00012727"/>
    </source>
</evidence>
<evidence type="ECO:0000256" key="3">
    <source>
        <dbReference type="ARBA" id="ARBA00022618"/>
    </source>
</evidence>
<evidence type="ECO:0000256" key="11">
    <source>
        <dbReference type="ARBA" id="ARBA00023204"/>
    </source>
</evidence>
<evidence type="ECO:0000256" key="7">
    <source>
        <dbReference type="ARBA" id="ARBA00022763"/>
    </source>
</evidence>
<gene>
    <name evidence="15" type="ORF">PZ740_07365</name>
</gene>
<dbReference type="GO" id="GO:0006260">
    <property type="term" value="P:DNA replication"/>
    <property type="evidence" value="ECO:0007669"/>
    <property type="project" value="UniProtKB-KW"/>
</dbReference>
<feature type="domain" description="ATP-dependent DNA ligase family profile" evidence="14">
    <location>
        <begin position="314"/>
        <end position="433"/>
    </location>
</feature>
<proteinExistence type="predicted"/>
<keyword evidence="12" id="KW-0131">Cell cycle</keyword>
<dbReference type="InterPro" id="IPR050191">
    <property type="entry name" value="ATP-dep_DNA_ligase"/>
</dbReference>
<evidence type="ECO:0000259" key="14">
    <source>
        <dbReference type="PROSITE" id="PS50160"/>
    </source>
</evidence>
<dbReference type="AlphaFoldDB" id="A0AAP3XQI9"/>
<dbReference type="GO" id="GO:0005524">
    <property type="term" value="F:ATP binding"/>
    <property type="evidence" value="ECO:0007669"/>
    <property type="project" value="UniProtKB-KW"/>
</dbReference>
<dbReference type="NCBIfam" id="NF006701">
    <property type="entry name" value="PRK09247.1"/>
    <property type="match status" value="1"/>
</dbReference>
<dbReference type="InterPro" id="IPR012340">
    <property type="entry name" value="NA-bd_OB-fold"/>
</dbReference>
<keyword evidence="8" id="KW-0067">ATP-binding</keyword>
<dbReference type="InterPro" id="IPR016059">
    <property type="entry name" value="DNA_ligase_ATP-dep_CS"/>
</dbReference>
<keyword evidence="11" id="KW-0234">DNA repair</keyword>
<keyword evidence="3" id="KW-0132">Cell division</keyword>
<dbReference type="InterPro" id="IPR012309">
    <property type="entry name" value="DNA_ligase_ATP-dep_C"/>
</dbReference>
<evidence type="ECO:0000256" key="8">
    <source>
        <dbReference type="ARBA" id="ARBA00022840"/>
    </source>
</evidence>
<keyword evidence="16" id="KW-1185">Reference proteome</keyword>
<comment type="caution">
    <text evidence="15">The sequence shown here is derived from an EMBL/GenBank/DDBJ whole genome shotgun (WGS) entry which is preliminary data.</text>
</comment>
<accession>A0AAP3XQI9</accession>
<dbReference type="InterPro" id="IPR036599">
    <property type="entry name" value="DNA_ligase_N_sf"/>
</dbReference>
<evidence type="ECO:0000256" key="2">
    <source>
        <dbReference type="ARBA" id="ARBA00022598"/>
    </source>
</evidence>
<dbReference type="Gene3D" id="2.40.50.140">
    <property type="entry name" value="Nucleic acid-binding proteins"/>
    <property type="match status" value="1"/>
</dbReference>
<evidence type="ECO:0000256" key="6">
    <source>
        <dbReference type="ARBA" id="ARBA00022741"/>
    </source>
</evidence>
<dbReference type="InterPro" id="IPR012310">
    <property type="entry name" value="DNA_ligase_ATP-dep_cent"/>
</dbReference>
<evidence type="ECO:0000256" key="12">
    <source>
        <dbReference type="ARBA" id="ARBA00023306"/>
    </source>
</evidence>
<keyword evidence="6" id="KW-0547">Nucleotide-binding</keyword>
<dbReference type="RefSeq" id="WP_327788616.1">
    <property type="nucleotide sequence ID" value="NZ_JARGEQ010000073.1"/>
</dbReference>
<evidence type="ECO:0000256" key="13">
    <source>
        <dbReference type="ARBA" id="ARBA00034003"/>
    </source>
</evidence>
<dbReference type="EMBL" id="JARGEQ010000073">
    <property type="protein sequence ID" value="MDF1586201.1"/>
    <property type="molecule type" value="Genomic_DNA"/>
</dbReference>
<dbReference type="GO" id="GO:0003910">
    <property type="term" value="F:DNA ligase (ATP) activity"/>
    <property type="evidence" value="ECO:0007669"/>
    <property type="project" value="UniProtKB-EC"/>
</dbReference>
<keyword evidence="7" id="KW-0227">DNA damage</keyword>
<keyword evidence="4" id="KW-0235">DNA replication</keyword>
<dbReference type="PROSITE" id="PS00697">
    <property type="entry name" value="DNA_LIGASE_A1"/>
    <property type="match status" value="1"/>
</dbReference>